<feature type="domain" description="Protein kinase" evidence="6">
    <location>
        <begin position="20"/>
        <end position="286"/>
    </location>
</feature>
<dbReference type="Pfam" id="PF00069">
    <property type="entry name" value="Pkinase"/>
    <property type="match status" value="1"/>
</dbReference>
<evidence type="ECO:0000256" key="2">
    <source>
        <dbReference type="ARBA" id="ARBA00022679"/>
    </source>
</evidence>
<accession>A0A6L2PNL5</accession>
<dbReference type="SUPFAM" id="SSF56112">
    <property type="entry name" value="Protein kinase-like (PK-like)"/>
    <property type="match status" value="1"/>
</dbReference>
<feature type="domain" description="AGC-kinase C-terminal" evidence="7">
    <location>
        <begin position="287"/>
        <end position="352"/>
    </location>
</feature>
<sequence length="352" mass="39387">HQCGAEPTEKGEVKLSLDNFQFIKMLGKGSYGTMVLAKRKLPAEHEQLCAVKALKKKRVTRFASICATIAEKEALILASGHPFITSLYSCFQNKDHLFFVMEYVSGGDLQGLLHEVDGGFSEKRTQFYAAEITLAVQFLHRHGILHRDLKLENVLVGSDGHCRVADLGLTKLGVFGRDKTSSCVGTPIYMAPEIMQDLPYGHAVDWWALGIMIYEMLVGRPPFDDDAEHAADASQTLEYKIVNSEVDFPGLSLAAVSVVRKLLKKDPAKRLGTHGSADKIRQHRFFKGIDWQALLEKRVDPPEKPEVAEVTSVPEDDCKEFTDLLKPDDTRCVINQAFFEGFSYVNYRAEHL</sequence>
<dbReference type="InterPro" id="IPR000961">
    <property type="entry name" value="AGC-kinase_C"/>
</dbReference>
<dbReference type="SMART" id="SM00133">
    <property type="entry name" value="S_TK_X"/>
    <property type="match status" value="1"/>
</dbReference>
<dbReference type="InterPro" id="IPR011009">
    <property type="entry name" value="Kinase-like_dom_sf"/>
</dbReference>
<dbReference type="PROSITE" id="PS00108">
    <property type="entry name" value="PROTEIN_KINASE_ST"/>
    <property type="match status" value="1"/>
</dbReference>
<dbReference type="Proteomes" id="UP000502823">
    <property type="component" value="Unassembled WGS sequence"/>
</dbReference>
<evidence type="ECO:0000256" key="1">
    <source>
        <dbReference type="ARBA" id="ARBA00022527"/>
    </source>
</evidence>
<evidence type="ECO:0000259" key="7">
    <source>
        <dbReference type="PROSITE" id="PS51285"/>
    </source>
</evidence>
<evidence type="ECO:0000256" key="4">
    <source>
        <dbReference type="ARBA" id="ARBA00022777"/>
    </source>
</evidence>
<gene>
    <name evidence="8" type="ORF">Cfor_10412</name>
</gene>
<evidence type="ECO:0008006" key="10">
    <source>
        <dbReference type="Google" id="ProtNLM"/>
    </source>
</evidence>
<evidence type="ECO:0000259" key="6">
    <source>
        <dbReference type="PROSITE" id="PS50011"/>
    </source>
</evidence>
<dbReference type="OrthoDB" id="63267at2759"/>
<dbReference type="AlphaFoldDB" id="A0A6L2PNL5"/>
<evidence type="ECO:0000256" key="3">
    <source>
        <dbReference type="ARBA" id="ARBA00022741"/>
    </source>
</evidence>
<dbReference type="PANTHER" id="PTHR24351">
    <property type="entry name" value="RIBOSOMAL PROTEIN S6 KINASE"/>
    <property type="match status" value="1"/>
</dbReference>
<keyword evidence="1" id="KW-0723">Serine/threonine-protein kinase</keyword>
<dbReference type="InParanoid" id="A0A6L2PNL5"/>
<dbReference type="Gene3D" id="3.30.200.20">
    <property type="entry name" value="Phosphorylase Kinase, domain 1"/>
    <property type="match status" value="1"/>
</dbReference>
<keyword evidence="4" id="KW-0418">Kinase</keyword>
<evidence type="ECO:0000313" key="9">
    <source>
        <dbReference type="Proteomes" id="UP000502823"/>
    </source>
</evidence>
<keyword evidence="3" id="KW-0547">Nucleotide-binding</keyword>
<evidence type="ECO:0000256" key="5">
    <source>
        <dbReference type="ARBA" id="ARBA00022840"/>
    </source>
</evidence>
<dbReference type="Gene3D" id="1.10.510.10">
    <property type="entry name" value="Transferase(Phosphotransferase) domain 1"/>
    <property type="match status" value="1"/>
</dbReference>
<dbReference type="GO" id="GO:0005524">
    <property type="term" value="F:ATP binding"/>
    <property type="evidence" value="ECO:0007669"/>
    <property type="project" value="UniProtKB-KW"/>
</dbReference>
<dbReference type="EMBL" id="BLKM01000319">
    <property type="protein sequence ID" value="GFG31577.1"/>
    <property type="molecule type" value="Genomic_DNA"/>
</dbReference>
<feature type="non-terminal residue" evidence="8">
    <location>
        <position position="1"/>
    </location>
</feature>
<organism evidence="8 9">
    <name type="scientific">Coptotermes formosanus</name>
    <name type="common">Formosan subterranean termite</name>
    <dbReference type="NCBI Taxonomy" id="36987"/>
    <lineage>
        <taxon>Eukaryota</taxon>
        <taxon>Metazoa</taxon>
        <taxon>Ecdysozoa</taxon>
        <taxon>Arthropoda</taxon>
        <taxon>Hexapoda</taxon>
        <taxon>Insecta</taxon>
        <taxon>Pterygota</taxon>
        <taxon>Neoptera</taxon>
        <taxon>Polyneoptera</taxon>
        <taxon>Dictyoptera</taxon>
        <taxon>Blattodea</taxon>
        <taxon>Blattoidea</taxon>
        <taxon>Termitoidae</taxon>
        <taxon>Rhinotermitidae</taxon>
        <taxon>Coptotermes</taxon>
    </lineage>
</organism>
<dbReference type="PROSITE" id="PS50011">
    <property type="entry name" value="PROTEIN_KINASE_DOM"/>
    <property type="match status" value="1"/>
</dbReference>
<dbReference type="InterPro" id="IPR008271">
    <property type="entry name" value="Ser/Thr_kinase_AS"/>
</dbReference>
<keyword evidence="5" id="KW-0067">ATP-binding</keyword>
<name>A0A6L2PNL5_COPFO</name>
<keyword evidence="2" id="KW-0808">Transferase</keyword>
<reference evidence="9" key="1">
    <citation type="submission" date="2020-01" db="EMBL/GenBank/DDBJ databases">
        <title>Draft genome sequence of the Termite Coptotermes fromosanus.</title>
        <authorList>
            <person name="Itakura S."/>
            <person name="Yosikawa Y."/>
            <person name="Umezawa K."/>
        </authorList>
    </citation>
    <scope>NUCLEOTIDE SEQUENCE [LARGE SCALE GENOMIC DNA]</scope>
</reference>
<keyword evidence="9" id="KW-1185">Reference proteome</keyword>
<comment type="caution">
    <text evidence="8">The sequence shown here is derived from an EMBL/GenBank/DDBJ whole genome shotgun (WGS) entry which is preliminary data.</text>
</comment>
<dbReference type="FunFam" id="3.30.200.20:FF:000103">
    <property type="entry name" value="Protein kinase C"/>
    <property type="match status" value="1"/>
</dbReference>
<proteinExistence type="predicted"/>
<dbReference type="InterPro" id="IPR000719">
    <property type="entry name" value="Prot_kinase_dom"/>
</dbReference>
<dbReference type="FunFam" id="1.10.510.10:FF:000210">
    <property type="entry name" value="Non-specific serine/threonine protein kinase"/>
    <property type="match status" value="1"/>
</dbReference>
<dbReference type="GO" id="GO:0004674">
    <property type="term" value="F:protein serine/threonine kinase activity"/>
    <property type="evidence" value="ECO:0007669"/>
    <property type="project" value="UniProtKB-KW"/>
</dbReference>
<evidence type="ECO:0000313" key="8">
    <source>
        <dbReference type="EMBL" id="GFG31577.1"/>
    </source>
</evidence>
<protein>
    <recommendedName>
        <fullName evidence="10">Protein kinase domain-containing protein</fullName>
    </recommendedName>
</protein>
<dbReference type="SMART" id="SM00220">
    <property type="entry name" value="S_TKc"/>
    <property type="match status" value="1"/>
</dbReference>
<dbReference type="PROSITE" id="PS51285">
    <property type="entry name" value="AGC_KINASE_CTER"/>
    <property type="match status" value="1"/>
</dbReference>